<dbReference type="Pfam" id="PF10372">
    <property type="entry name" value="CdaS_N"/>
    <property type="match status" value="1"/>
</dbReference>
<protein>
    <recommendedName>
        <fullName evidence="6">DAC domain-containing protein</fullName>
    </recommendedName>
</protein>
<evidence type="ECO:0000313" key="8">
    <source>
        <dbReference type="Proteomes" id="UP000054526"/>
    </source>
</evidence>
<dbReference type="InterPro" id="IPR019457">
    <property type="entry name" value="CdaS_N"/>
</dbReference>
<dbReference type="RefSeq" id="WP_041063816.1">
    <property type="nucleotide sequence ID" value="NZ_JXAL01000020.1"/>
</dbReference>
<dbReference type="InterPro" id="IPR036888">
    <property type="entry name" value="DNA_integrity_DisA_N_sf"/>
</dbReference>
<sequence>MNEITCESDFTHLRTEMTKKLAVIAKKLEHDILTIDQNNIQILNDIEEISKGLADLESRTSTYFLNCLLAEYTEYSAELSRTIHKLSLNRHGALIVIEKNDPVSPLINGGTSIQARVSSQLLESIFHPESPLHKGAVLLQSDLIISAANQLPFTQQIFWDRSFDPREMAAVGLSEQCDALILLVSDKGSTSFCVGGRLYPFSAK</sequence>
<dbReference type="Pfam" id="PF02457">
    <property type="entry name" value="DAC"/>
    <property type="match status" value="1"/>
</dbReference>
<dbReference type="SUPFAM" id="SSF143597">
    <property type="entry name" value="YojJ-like"/>
    <property type="match status" value="1"/>
</dbReference>
<comment type="caution">
    <text evidence="7">The sequence shown here is derived from an EMBL/GenBank/DDBJ whole genome shotgun (WGS) entry which is preliminary data.</text>
</comment>
<dbReference type="Gene3D" id="3.40.1700.10">
    <property type="entry name" value="DNA integrity scanning protein, DisA, N-terminal domain"/>
    <property type="match status" value="1"/>
</dbReference>
<name>A0ABR5A4Q6_9BACL</name>
<dbReference type="InterPro" id="IPR003390">
    <property type="entry name" value="DNA_integrity_scan_DisA_N"/>
</dbReference>
<proteinExistence type="predicted"/>
<keyword evidence="4" id="KW-0547">Nucleotide-binding</keyword>
<evidence type="ECO:0000256" key="3">
    <source>
        <dbReference type="ARBA" id="ARBA00022695"/>
    </source>
</evidence>
<dbReference type="PROSITE" id="PS51794">
    <property type="entry name" value="DAC"/>
    <property type="match status" value="1"/>
</dbReference>
<dbReference type="PANTHER" id="PTHR34185">
    <property type="entry name" value="DIADENYLATE CYCLASE"/>
    <property type="match status" value="1"/>
</dbReference>
<gene>
    <name evidence="7" type="ORF">SD71_12775</name>
</gene>
<evidence type="ECO:0000256" key="2">
    <source>
        <dbReference type="ARBA" id="ARBA00022679"/>
    </source>
</evidence>
<dbReference type="Proteomes" id="UP000054526">
    <property type="component" value="Unassembled WGS sequence"/>
</dbReference>
<keyword evidence="5" id="KW-0067">ATP-binding</keyword>
<keyword evidence="8" id="KW-1185">Reference proteome</keyword>
<dbReference type="Gene3D" id="1.10.287.770">
    <property type="entry name" value="YojJ-like"/>
    <property type="match status" value="1"/>
</dbReference>
<keyword evidence="3" id="KW-0548">Nucleotidyltransferase</keyword>
<comment type="catalytic activity">
    <reaction evidence="1">
        <text>2 ATP = 3',3'-c-di-AMP + 2 diphosphate</text>
        <dbReference type="Rhea" id="RHEA:35655"/>
        <dbReference type="ChEBI" id="CHEBI:30616"/>
        <dbReference type="ChEBI" id="CHEBI:33019"/>
        <dbReference type="ChEBI" id="CHEBI:71500"/>
        <dbReference type="EC" id="2.7.7.85"/>
    </reaction>
</comment>
<feature type="domain" description="DAC" evidence="6">
    <location>
        <begin position="46"/>
        <end position="204"/>
    </location>
</feature>
<accession>A0ABR5A4Q6</accession>
<keyword evidence="2" id="KW-0808">Transferase</keyword>
<organism evidence="7 8">
    <name type="scientific">Cohnella kolymensis</name>
    <dbReference type="NCBI Taxonomy" id="1590652"/>
    <lineage>
        <taxon>Bacteria</taxon>
        <taxon>Bacillati</taxon>
        <taxon>Bacillota</taxon>
        <taxon>Bacilli</taxon>
        <taxon>Bacillales</taxon>
        <taxon>Paenibacillaceae</taxon>
        <taxon>Cohnella</taxon>
    </lineage>
</organism>
<evidence type="ECO:0000259" key="6">
    <source>
        <dbReference type="PROSITE" id="PS51794"/>
    </source>
</evidence>
<dbReference type="EMBL" id="JXAL01000020">
    <property type="protein sequence ID" value="KIL35530.1"/>
    <property type="molecule type" value="Genomic_DNA"/>
</dbReference>
<evidence type="ECO:0000256" key="1">
    <source>
        <dbReference type="ARBA" id="ARBA00000877"/>
    </source>
</evidence>
<dbReference type="PANTHER" id="PTHR34185:SF2">
    <property type="entry name" value="CYCLIC DI-AMP SYNTHASE CDAS"/>
    <property type="match status" value="1"/>
</dbReference>
<dbReference type="InterPro" id="IPR050338">
    <property type="entry name" value="DisA"/>
</dbReference>
<reference evidence="7 8" key="1">
    <citation type="submission" date="2014-12" db="EMBL/GenBank/DDBJ databases">
        <title>Draft genome sequence of Cohnella kolymensis strain B-2846.</title>
        <authorList>
            <person name="Karlyshev A.V."/>
            <person name="Kudryashova E.B."/>
        </authorList>
    </citation>
    <scope>NUCLEOTIDE SEQUENCE [LARGE SCALE GENOMIC DNA]</scope>
    <source>
        <strain evidence="7 8">VKM B-2846</strain>
    </source>
</reference>
<evidence type="ECO:0000256" key="4">
    <source>
        <dbReference type="ARBA" id="ARBA00022741"/>
    </source>
</evidence>
<evidence type="ECO:0000256" key="5">
    <source>
        <dbReference type="ARBA" id="ARBA00022840"/>
    </source>
</evidence>
<evidence type="ECO:0000313" key="7">
    <source>
        <dbReference type="EMBL" id="KIL35530.1"/>
    </source>
</evidence>